<dbReference type="STRING" id="685588.A0A067TPD1"/>
<gene>
    <name evidence="2" type="ORF">GALMADRAFT_241280</name>
</gene>
<feature type="compositionally biased region" description="Gly residues" evidence="1">
    <location>
        <begin position="602"/>
        <end position="611"/>
    </location>
</feature>
<dbReference type="EMBL" id="KL142371">
    <property type="protein sequence ID" value="KDR80823.1"/>
    <property type="molecule type" value="Genomic_DNA"/>
</dbReference>
<dbReference type="HOGENOM" id="CLU_340669_0_0_1"/>
<organism evidence="2 3">
    <name type="scientific">Galerina marginata (strain CBS 339.88)</name>
    <dbReference type="NCBI Taxonomy" id="685588"/>
    <lineage>
        <taxon>Eukaryota</taxon>
        <taxon>Fungi</taxon>
        <taxon>Dikarya</taxon>
        <taxon>Basidiomycota</taxon>
        <taxon>Agaricomycotina</taxon>
        <taxon>Agaricomycetes</taxon>
        <taxon>Agaricomycetidae</taxon>
        <taxon>Agaricales</taxon>
        <taxon>Agaricineae</taxon>
        <taxon>Strophariaceae</taxon>
        <taxon>Galerina</taxon>
    </lineage>
</organism>
<feature type="compositionally biased region" description="Polar residues" evidence="1">
    <location>
        <begin position="356"/>
        <end position="374"/>
    </location>
</feature>
<dbReference type="AlphaFoldDB" id="A0A067TPD1"/>
<feature type="region of interest" description="Disordered" evidence="1">
    <location>
        <begin position="681"/>
        <end position="833"/>
    </location>
</feature>
<name>A0A067TPD1_GALM3</name>
<feature type="region of interest" description="Disordered" evidence="1">
    <location>
        <begin position="462"/>
        <end position="637"/>
    </location>
</feature>
<accession>A0A067TPD1</accession>
<sequence length="833" mass="89518">MVKRPKSPEIVEDARYFTVYQPYPLNANWIIEEEQMHCAMWVAECIGLNHLWAIHHKPKARGMILLEISKAYTDHGNFLGEHRWADMLKEPSDEEKQSVSQVFHSFYAKGRDAQKDGWKVLPVKNKWFKDWAPGKGRIKQPYPATHWCAVPVEDRTNKPLCRPLPVEAKPPPPRNHLPVVGSSKWVEKQVESPTTYAGLSNAWANKLPTIDTSKRSGPPMSRTSSVQSPSALSPQSAGPSPATGLGNGVNGRPAGIKSPPFIAPSKSAWGKPVPLKTFTAPENKASKPSWAPVQSAPSASLAEPAPQGPVNAWAKALKIPPSEGPPKATSTSSSGNNSPWAQNAPLTPASPWGQPSALSPVTASAPPTSKSHAQPDNAPKKEKGKVKVSNPPQNGGKPAGQRATPAESATKGKQPEGKLIWSDEPVDIPTTSVAVAEVGFEGEDETFESLENEILSPWETKAQVDYWGAPPPGLGNGEQGKNKGKGVEGKNGKPTPASAGLGQAWGSRGGKAAGGQGGDKSRKPATHGQNQKGRGAQPSSSSKWGDTPMDDWKTEPSASNSWGDMALTLGSGDADEEPVDWQVEVSESNSWGDKPLTVGGAQAEGGMGGPSGVPDVDVDWGGEPMAHGDGDAQEWTPETTTWEDLWVEDANERPPELICPTHNIACKKGICRDMARLVREQERKKREEQWAEQRARGKGRGRGRGRGNGTWRGRGGHNRGQSTEVDDWGNPVENGEGEVDDDGFTTTRKTRRSKKKEPSFIGRMRGFEEEPQAAETQPAKAGGSAVPKVEATAGTSANATEENEDTEDANEGDGQNDGEIENKWSAEDDDYYD</sequence>
<proteinExistence type="predicted"/>
<reference evidence="3" key="1">
    <citation type="journal article" date="2014" name="Proc. Natl. Acad. Sci. U.S.A.">
        <title>Extensive sampling of basidiomycete genomes demonstrates inadequacy of the white-rot/brown-rot paradigm for wood decay fungi.</title>
        <authorList>
            <person name="Riley R."/>
            <person name="Salamov A.A."/>
            <person name="Brown D.W."/>
            <person name="Nagy L.G."/>
            <person name="Floudas D."/>
            <person name="Held B.W."/>
            <person name="Levasseur A."/>
            <person name="Lombard V."/>
            <person name="Morin E."/>
            <person name="Otillar R."/>
            <person name="Lindquist E.A."/>
            <person name="Sun H."/>
            <person name="LaButti K.M."/>
            <person name="Schmutz J."/>
            <person name="Jabbour D."/>
            <person name="Luo H."/>
            <person name="Baker S.E."/>
            <person name="Pisabarro A.G."/>
            <person name="Walton J.D."/>
            <person name="Blanchette R.A."/>
            <person name="Henrissat B."/>
            <person name="Martin F."/>
            <person name="Cullen D."/>
            <person name="Hibbett D.S."/>
            <person name="Grigoriev I.V."/>
        </authorList>
    </citation>
    <scope>NUCLEOTIDE SEQUENCE [LARGE SCALE GENOMIC DNA]</scope>
    <source>
        <strain evidence="3">CBS 339.88</strain>
    </source>
</reference>
<evidence type="ECO:0000313" key="3">
    <source>
        <dbReference type="Proteomes" id="UP000027222"/>
    </source>
</evidence>
<feature type="compositionally biased region" description="Polar residues" evidence="1">
    <location>
        <begin position="328"/>
        <end position="345"/>
    </location>
</feature>
<feature type="compositionally biased region" description="Acidic residues" evidence="1">
    <location>
        <begin position="801"/>
        <end position="819"/>
    </location>
</feature>
<feature type="compositionally biased region" description="Basic and acidic residues" evidence="1">
    <location>
        <begin position="681"/>
        <end position="695"/>
    </location>
</feature>
<protein>
    <submittedName>
        <fullName evidence="2">Uncharacterized protein</fullName>
    </submittedName>
</protein>
<dbReference type="Proteomes" id="UP000027222">
    <property type="component" value="Unassembled WGS sequence"/>
</dbReference>
<feature type="compositionally biased region" description="Gly residues" evidence="1">
    <location>
        <begin position="507"/>
        <end position="518"/>
    </location>
</feature>
<feature type="compositionally biased region" description="Basic residues" evidence="1">
    <location>
        <begin position="696"/>
        <end position="705"/>
    </location>
</feature>
<evidence type="ECO:0000256" key="1">
    <source>
        <dbReference type="SAM" id="MobiDB-lite"/>
    </source>
</evidence>
<feature type="compositionally biased region" description="Polar residues" evidence="1">
    <location>
        <begin position="527"/>
        <end position="544"/>
    </location>
</feature>
<feature type="compositionally biased region" description="Polar residues" evidence="1">
    <location>
        <begin position="221"/>
        <end position="238"/>
    </location>
</feature>
<keyword evidence="3" id="KW-1185">Reference proteome</keyword>
<evidence type="ECO:0000313" key="2">
    <source>
        <dbReference type="EMBL" id="KDR80823.1"/>
    </source>
</evidence>
<feature type="compositionally biased region" description="Low complexity" evidence="1">
    <location>
        <begin position="295"/>
        <end position="305"/>
    </location>
</feature>
<dbReference type="OrthoDB" id="3243413at2759"/>
<feature type="region of interest" description="Disordered" evidence="1">
    <location>
        <begin position="209"/>
        <end position="425"/>
    </location>
</feature>